<comment type="caution">
    <text evidence="3">The sequence shown here is derived from an EMBL/GenBank/DDBJ whole genome shotgun (WGS) entry which is preliminary data.</text>
</comment>
<evidence type="ECO:0000313" key="4">
    <source>
        <dbReference type="Proteomes" id="UP000243688"/>
    </source>
</evidence>
<feature type="compositionally biased region" description="Acidic residues" evidence="1">
    <location>
        <begin position="204"/>
        <end position="214"/>
    </location>
</feature>
<keyword evidence="2" id="KW-0472">Membrane</keyword>
<dbReference type="AlphaFoldDB" id="A0A2A6DZ64"/>
<keyword evidence="2" id="KW-1133">Transmembrane helix</keyword>
<feature type="compositionally biased region" description="Low complexity" evidence="1">
    <location>
        <begin position="258"/>
        <end position="270"/>
    </location>
</feature>
<evidence type="ECO:0000256" key="2">
    <source>
        <dbReference type="SAM" id="Phobius"/>
    </source>
</evidence>
<name>A0A2A6DZ64_9BACL</name>
<dbReference type="EMBL" id="MOXJ01000020">
    <property type="protein sequence ID" value="PDO10054.1"/>
    <property type="molecule type" value="Genomic_DNA"/>
</dbReference>
<feature type="region of interest" description="Disordered" evidence="1">
    <location>
        <begin position="80"/>
        <end position="100"/>
    </location>
</feature>
<feature type="compositionally biased region" description="Polar residues" evidence="1">
    <location>
        <begin position="166"/>
        <end position="180"/>
    </location>
</feature>
<keyword evidence="2" id="KW-0812">Transmembrane</keyword>
<evidence type="ECO:0000256" key="1">
    <source>
        <dbReference type="SAM" id="MobiDB-lite"/>
    </source>
</evidence>
<sequence length="401" mass="41781">MNAIECAEAAEWMQRLIDSDLNREKERVLLRHLDGCDACRKRFERLMSVDEQLRRLPKVEPPFSLVDAVLPMLDRIGASAAPPSPVAARSEPRQETVKKASVKKASLPVARWIGLLPYGLAGVAAAVVVFVALGLFGSDSGGDKTTTLGTDAVQPSAADGSAAAGVQSSTRPNDFLNQADVSDDGEPESSAAPKFVKPAWPSPPEEDEATEAETLEPKKTPRPSEPAVTEPTASGRSGLIVGTTAPVAASTGNRPSDSDAGAPSGGDAAALGRSSAADGEPSTSPGAAVLRQMQTPTPSSPASSSGGTTGVAGIGSAVTPAREGWVSPDGRWTAAVENGRLVVRRSETGEAVFRSRLSWEADAAVQGRWTDADTFSYTVTAGGQTFRYVVDMKTYMEVSTD</sequence>
<feature type="compositionally biased region" description="Low complexity" evidence="1">
    <location>
        <begin position="295"/>
        <end position="306"/>
    </location>
</feature>
<protein>
    <submittedName>
        <fullName evidence="3">Uncharacterized protein</fullName>
    </submittedName>
</protein>
<evidence type="ECO:0000313" key="3">
    <source>
        <dbReference type="EMBL" id="PDO10054.1"/>
    </source>
</evidence>
<reference evidence="3 4" key="1">
    <citation type="submission" date="2016-12" db="EMBL/GenBank/DDBJ databases">
        <title>Candidatus Reconcilibacillus cellulovorans genome.</title>
        <authorList>
            <person name="Kolinko S."/>
            <person name="Wu Y.-W."/>
            <person name="Tachea F."/>
            <person name="Denzel E."/>
            <person name="Hiras J."/>
            <person name="Baecker N."/>
            <person name="Chan L.J."/>
            <person name="Eichorst S.A."/>
            <person name="Frey D."/>
            <person name="Adams P.D."/>
            <person name="Pray T."/>
            <person name="Tanjore D."/>
            <person name="Petzold C.J."/>
            <person name="Gladden J.M."/>
            <person name="Simmons B.A."/>
            <person name="Singer S.W."/>
        </authorList>
    </citation>
    <scope>NUCLEOTIDE SEQUENCE [LARGE SCALE GENOMIC DNA]</scope>
    <source>
        <strain evidence="3">JTherm</strain>
    </source>
</reference>
<feature type="region of interest" description="Disordered" evidence="1">
    <location>
        <begin position="147"/>
        <end position="315"/>
    </location>
</feature>
<feature type="compositionally biased region" description="Low complexity" evidence="1">
    <location>
        <begin position="80"/>
        <end position="89"/>
    </location>
</feature>
<feature type="transmembrane region" description="Helical" evidence="2">
    <location>
        <begin position="112"/>
        <end position="136"/>
    </location>
</feature>
<gene>
    <name evidence="3" type="ORF">BLM47_08965</name>
</gene>
<dbReference type="Gene3D" id="1.10.10.1320">
    <property type="entry name" value="Anti-sigma factor, zinc-finger domain"/>
    <property type="match status" value="1"/>
</dbReference>
<proteinExistence type="predicted"/>
<organism evidence="3 4">
    <name type="scientific">Candidatus Reconcilbacillus cellulovorans</name>
    <dbReference type="NCBI Taxonomy" id="1906605"/>
    <lineage>
        <taxon>Bacteria</taxon>
        <taxon>Bacillati</taxon>
        <taxon>Bacillota</taxon>
        <taxon>Bacilli</taxon>
        <taxon>Bacillales</taxon>
        <taxon>Paenibacillaceae</taxon>
        <taxon>Candidatus Reconcilbacillus</taxon>
    </lineage>
</organism>
<accession>A0A2A6DZ64</accession>
<dbReference type="Proteomes" id="UP000243688">
    <property type="component" value="Unassembled WGS sequence"/>
</dbReference>
<dbReference type="InterPro" id="IPR041916">
    <property type="entry name" value="Anti_sigma_zinc_sf"/>
</dbReference>